<dbReference type="EMBL" id="LAZR01013497">
    <property type="protein sequence ID" value="KKM21708.1"/>
    <property type="molecule type" value="Genomic_DNA"/>
</dbReference>
<organism evidence="1">
    <name type="scientific">marine sediment metagenome</name>
    <dbReference type="NCBI Taxonomy" id="412755"/>
    <lineage>
        <taxon>unclassified sequences</taxon>
        <taxon>metagenomes</taxon>
        <taxon>ecological metagenomes</taxon>
    </lineage>
</organism>
<sequence length="92" mass="10556">MTIPTQDVLARDARIAYFRSLPGMIEEKAQEQARADRSDPFTYARVKAHFNAGVVVEPGDYSVEWGREIRTATFGDRRIEFSVQVPRNVKRL</sequence>
<reference evidence="1" key="1">
    <citation type="journal article" date="2015" name="Nature">
        <title>Complex archaea that bridge the gap between prokaryotes and eukaryotes.</title>
        <authorList>
            <person name="Spang A."/>
            <person name="Saw J.H."/>
            <person name="Jorgensen S.L."/>
            <person name="Zaremba-Niedzwiedzka K."/>
            <person name="Martijn J."/>
            <person name="Lind A.E."/>
            <person name="van Eijk R."/>
            <person name="Schleper C."/>
            <person name="Guy L."/>
            <person name="Ettema T.J."/>
        </authorList>
    </citation>
    <scope>NUCLEOTIDE SEQUENCE</scope>
</reference>
<gene>
    <name evidence="1" type="ORF">LCGC14_1632810</name>
</gene>
<name>A0A0F9KHR8_9ZZZZ</name>
<evidence type="ECO:0000313" key="1">
    <source>
        <dbReference type="EMBL" id="KKM21708.1"/>
    </source>
</evidence>
<dbReference type="AlphaFoldDB" id="A0A0F9KHR8"/>
<accession>A0A0F9KHR8</accession>
<comment type="caution">
    <text evidence="1">The sequence shown here is derived from an EMBL/GenBank/DDBJ whole genome shotgun (WGS) entry which is preliminary data.</text>
</comment>
<proteinExistence type="predicted"/>
<protein>
    <submittedName>
        <fullName evidence="1">Uncharacterized protein</fullName>
    </submittedName>
</protein>